<reference evidence="1 2" key="1">
    <citation type="submission" date="2012-12" db="EMBL/GenBank/DDBJ databases">
        <title>Genome assembly of Fulvivirga imtechensis AK7.</title>
        <authorList>
            <person name="Nupur N."/>
            <person name="Khatri I."/>
            <person name="Kumar R."/>
            <person name="Subramanian S."/>
            <person name="Pinnaka A."/>
        </authorList>
    </citation>
    <scope>NUCLEOTIDE SEQUENCE [LARGE SCALE GENOMIC DNA]</scope>
    <source>
        <strain evidence="1 2">AK7</strain>
    </source>
</reference>
<dbReference type="STRING" id="1237149.C900_05145"/>
<dbReference type="AlphaFoldDB" id="L8JP90"/>
<dbReference type="EMBL" id="AMZN01000075">
    <property type="protein sequence ID" value="ELR69319.1"/>
    <property type="molecule type" value="Genomic_DNA"/>
</dbReference>
<dbReference type="RefSeq" id="WP_009582308.1">
    <property type="nucleotide sequence ID" value="NZ_AMZN01000075.1"/>
</dbReference>
<dbReference type="eggNOG" id="COG1403">
    <property type="taxonomic scope" value="Bacteria"/>
</dbReference>
<protein>
    <recommendedName>
        <fullName evidence="3">HNH domain-containing protein</fullName>
    </recommendedName>
</protein>
<evidence type="ECO:0000313" key="2">
    <source>
        <dbReference type="Proteomes" id="UP000011135"/>
    </source>
</evidence>
<keyword evidence="2" id="KW-1185">Reference proteome</keyword>
<proteinExistence type="predicted"/>
<comment type="caution">
    <text evidence="1">The sequence shown here is derived from an EMBL/GenBank/DDBJ whole genome shotgun (WGS) entry which is preliminary data.</text>
</comment>
<evidence type="ECO:0008006" key="3">
    <source>
        <dbReference type="Google" id="ProtNLM"/>
    </source>
</evidence>
<name>L8JP90_9BACT</name>
<gene>
    <name evidence="1" type="ORF">C900_05145</name>
</gene>
<accession>L8JP90</accession>
<dbReference type="OrthoDB" id="9816185at2"/>
<evidence type="ECO:0000313" key="1">
    <source>
        <dbReference type="EMBL" id="ELR69319.1"/>
    </source>
</evidence>
<organism evidence="1 2">
    <name type="scientific">Fulvivirga imtechensis AK7</name>
    <dbReference type="NCBI Taxonomy" id="1237149"/>
    <lineage>
        <taxon>Bacteria</taxon>
        <taxon>Pseudomonadati</taxon>
        <taxon>Bacteroidota</taxon>
        <taxon>Cytophagia</taxon>
        <taxon>Cytophagales</taxon>
        <taxon>Fulvivirgaceae</taxon>
        <taxon>Fulvivirga</taxon>
    </lineage>
</organism>
<dbReference type="Proteomes" id="UP000011135">
    <property type="component" value="Unassembled WGS sequence"/>
</dbReference>
<sequence length="334" mass="39647">MLRLYKPITHDIFKLHVMLEHLVCSVWCEACDDACETKLNAEFKTLYDSYAWLKKEVDAIYDKCKPLTADERKAIKEAFVTNNKIEELCNGSKPVYLDDLPAQVKDDIKPLLVDFYETLLEKAKVPGTKKDYYERLIKESDFQYCPGCGLIDFEHEDSKYREAFDHYLPKSEYPFASVNFHNLVPLCYKCNSDRKKTKDPIENDRKAFYPFANGEHDISIAMEIDPNKDVDNLERDDLTINLTGEADKIETWNWLFDIAERYNDKVRPRIKTYLRELKNRYRQQKKDNPALTFVEIIDREIELYEDDKYSDWKFLKIPLLTELKKRTDIMEVYD</sequence>
<dbReference type="PATRIC" id="fig|1237149.3.peg.4612"/>
<dbReference type="Gene3D" id="1.10.30.50">
    <property type="match status" value="1"/>
</dbReference>